<dbReference type="Proteomes" id="UP001515480">
    <property type="component" value="Unassembled WGS sequence"/>
</dbReference>
<sequence>MPMRAALLAALLALPRASAADPPPLAMTAADLSTLIRSPLPAFVAFHPVGCAAACASRLAVWQSLAARLRGVRVALGVVECADEPEACASRKVSPSDAPVLKFWTGKTFRRYTGPLELRQLEEYAAAKLAELPDATKAELGFAPAAAGGGAAPLGAAEMVQLRLALLALGAGLAGAWLLVRWLALPWREEGATMLLVGSRQHPTERVPARGAGEGFYVFRMCGSSGEMVPVAQMVVEAPNIACMLAARGQERGRGYLLHVVCEMDRESKLGKGGVASVRFDASTSPCLADSGGVELSCGLTCALCSLDAISPGPGKGNFAERYVAAAYDGSLAVLKPERKQPRWTRPSTWRSPLTGALELDFSFHAGEATSSGASASAVASVLVSHATARSRYVAVADPRRGQLHVCRVLVDESAATTIGSVAMPPGAHPAVLAVHPSEGIVYVLCEEGILAFVEVSHSSPPRLLSHLSLAANSTSPRPTGEEAEAAAYTPPALVLTRDTNFLYAVCGEARGAILALSLTADGKAASVLARTPLDPSADACVAAAGLGLVGRREELLVAACPAAHRLLSFRRDVGSGKLTRADEVQCPSPYTLLPLGWPPA</sequence>
<gene>
    <name evidence="2" type="ORF">AB1Y20_015554</name>
</gene>
<proteinExistence type="predicted"/>
<dbReference type="AlphaFoldDB" id="A0AB34JXI1"/>
<dbReference type="PANTHER" id="PTHR30344:SF1">
    <property type="entry name" value="6-PHOSPHOGLUCONOLACTONASE"/>
    <property type="match status" value="1"/>
</dbReference>
<organism evidence="2 3">
    <name type="scientific">Prymnesium parvum</name>
    <name type="common">Toxic golden alga</name>
    <dbReference type="NCBI Taxonomy" id="97485"/>
    <lineage>
        <taxon>Eukaryota</taxon>
        <taxon>Haptista</taxon>
        <taxon>Haptophyta</taxon>
        <taxon>Prymnesiophyceae</taxon>
        <taxon>Prymnesiales</taxon>
        <taxon>Prymnesiaceae</taxon>
        <taxon>Prymnesium</taxon>
    </lineage>
</organism>
<feature type="signal peptide" evidence="1">
    <location>
        <begin position="1"/>
        <end position="19"/>
    </location>
</feature>
<evidence type="ECO:0000256" key="1">
    <source>
        <dbReference type="SAM" id="SignalP"/>
    </source>
</evidence>
<dbReference type="GO" id="GO:0017057">
    <property type="term" value="F:6-phosphogluconolactonase activity"/>
    <property type="evidence" value="ECO:0007669"/>
    <property type="project" value="TreeGrafter"/>
</dbReference>
<dbReference type="InterPro" id="IPR015943">
    <property type="entry name" value="WD40/YVTN_repeat-like_dom_sf"/>
</dbReference>
<dbReference type="Gene3D" id="3.40.30.10">
    <property type="entry name" value="Glutaredoxin"/>
    <property type="match status" value="1"/>
</dbReference>
<accession>A0AB34JXI1</accession>
<feature type="chain" id="PRO_5044293726" evidence="1">
    <location>
        <begin position="20"/>
        <end position="601"/>
    </location>
</feature>
<keyword evidence="1" id="KW-0732">Signal</keyword>
<keyword evidence="3" id="KW-1185">Reference proteome</keyword>
<dbReference type="SUPFAM" id="SSF52833">
    <property type="entry name" value="Thioredoxin-like"/>
    <property type="match status" value="1"/>
</dbReference>
<dbReference type="InterPro" id="IPR036249">
    <property type="entry name" value="Thioredoxin-like_sf"/>
</dbReference>
<evidence type="ECO:0000313" key="2">
    <source>
        <dbReference type="EMBL" id="KAL1526863.1"/>
    </source>
</evidence>
<dbReference type="EMBL" id="JBGBPQ010000003">
    <property type="protein sequence ID" value="KAL1526863.1"/>
    <property type="molecule type" value="Genomic_DNA"/>
</dbReference>
<reference evidence="2 3" key="1">
    <citation type="journal article" date="2024" name="Science">
        <title>Giant polyketide synthase enzymes in the biosynthesis of giant marine polyether toxins.</title>
        <authorList>
            <person name="Fallon T.R."/>
            <person name="Shende V.V."/>
            <person name="Wierzbicki I.H."/>
            <person name="Pendleton A.L."/>
            <person name="Watervoot N.F."/>
            <person name="Auber R.P."/>
            <person name="Gonzalez D.J."/>
            <person name="Wisecaver J.H."/>
            <person name="Moore B.S."/>
        </authorList>
    </citation>
    <scope>NUCLEOTIDE SEQUENCE [LARGE SCALE GENOMIC DNA]</scope>
    <source>
        <strain evidence="2 3">12B1</strain>
    </source>
</reference>
<protein>
    <submittedName>
        <fullName evidence="2">Uncharacterized protein</fullName>
    </submittedName>
</protein>
<evidence type="ECO:0000313" key="3">
    <source>
        <dbReference type="Proteomes" id="UP001515480"/>
    </source>
</evidence>
<dbReference type="PANTHER" id="PTHR30344">
    <property type="entry name" value="6-PHOSPHOGLUCONOLACTONASE-RELATED"/>
    <property type="match status" value="1"/>
</dbReference>
<name>A0AB34JXI1_PRYPA</name>
<comment type="caution">
    <text evidence="2">The sequence shown here is derived from an EMBL/GenBank/DDBJ whole genome shotgun (WGS) entry which is preliminary data.</text>
</comment>
<dbReference type="Gene3D" id="2.130.10.10">
    <property type="entry name" value="YVTN repeat-like/Quinoprotein amine dehydrogenase"/>
    <property type="match status" value="1"/>
</dbReference>
<dbReference type="InterPro" id="IPR050282">
    <property type="entry name" value="Cycloisomerase_2"/>
</dbReference>